<accession>A0A0F8Y634</accession>
<sequence length="94" mass="10787">MTEHRVILKDEEIAKSVALVREKIDMRLLQKHRGSYIGNHETYGILAEEFHKELLDALHADDNETFFCELIDIAVGAILGMASMYANKREVKNE</sequence>
<proteinExistence type="predicted"/>
<evidence type="ECO:0000313" key="1">
    <source>
        <dbReference type="EMBL" id="KKK76773.1"/>
    </source>
</evidence>
<gene>
    <name evidence="1" type="ORF">LCGC14_2860240</name>
</gene>
<reference evidence="1" key="1">
    <citation type="journal article" date="2015" name="Nature">
        <title>Complex archaea that bridge the gap between prokaryotes and eukaryotes.</title>
        <authorList>
            <person name="Spang A."/>
            <person name="Saw J.H."/>
            <person name="Jorgensen S.L."/>
            <person name="Zaremba-Niedzwiedzka K."/>
            <person name="Martijn J."/>
            <person name="Lind A.E."/>
            <person name="van Eijk R."/>
            <person name="Schleper C."/>
            <person name="Guy L."/>
            <person name="Ettema T.J."/>
        </authorList>
    </citation>
    <scope>NUCLEOTIDE SEQUENCE</scope>
</reference>
<organism evidence="1">
    <name type="scientific">marine sediment metagenome</name>
    <dbReference type="NCBI Taxonomy" id="412755"/>
    <lineage>
        <taxon>unclassified sequences</taxon>
        <taxon>metagenomes</taxon>
        <taxon>ecological metagenomes</taxon>
    </lineage>
</organism>
<dbReference type="EMBL" id="LAZR01055261">
    <property type="protein sequence ID" value="KKK76773.1"/>
    <property type="molecule type" value="Genomic_DNA"/>
</dbReference>
<dbReference type="AlphaFoldDB" id="A0A0F8Y634"/>
<protein>
    <recommendedName>
        <fullName evidence="2">NTP pyrophosphohydrolase MazG putative catalytic core domain-containing protein</fullName>
    </recommendedName>
</protein>
<evidence type="ECO:0008006" key="2">
    <source>
        <dbReference type="Google" id="ProtNLM"/>
    </source>
</evidence>
<name>A0A0F8Y634_9ZZZZ</name>
<comment type="caution">
    <text evidence="1">The sequence shown here is derived from an EMBL/GenBank/DDBJ whole genome shotgun (WGS) entry which is preliminary data.</text>
</comment>